<protein>
    <submittedName>
        <fullName evidence="1">Uncharacterized protein</fullName>
    </submittedName>
</protein>
<gene>
    <name evidence="1" type="ORF">DAPPUDRAFT_241312</name>
</gene>
<keyword evidence="2" id="KW-1185">Reference proteome</keyword>
<dbReference type="InParanoid" id="E9GDY3"/>
<dbReference type="AlphaFoldDB" id="E9GDY3"/>
<dbReference type="HOGENOM" id="CLU_627405_0_0_1"/>
<sequence length="371" mass="43194">MSQMTHVNWDFKPIPSNVNLLLHQNFGCPDLLHRSPEVLFFPELQHQSVEYYTVAPKYYTINQPERVTTTYAATVYYTEARKYNSAPSYFIESPALHHINGRILHRRHHFAIIVSNHRLWCHAAVRLCIVDGWIDLWCADSPGYGEYQSTTPPLPYYTTTTFASTGYYTEAVKYYTTKASDYYTKTYVAPSYYTKTPEYNIEASNYYTTKSTEYTTKYAAPAYYTKAPHYYIHKTLEYFTSVYHGTAPPSYYTTTYGMTSYYTEAPEYYTIKASDYYTKTSAELSYYTEAPNIEYYTEAPEYLTTKEPECFTATLPPCYTTTTRNYTDLPKYYTTKAPDYYTRTSAVPIYSTEAQSIIIPRATPPRHRSNT</sequence>
<evidence type="ECO:0000313" key="2">
    <source>
        <dbReference type="Proteomes" id="UP000000305"/>
    </source>
</evidence>
<accession>E9GDY3</accession>
<reference evidence="1 2" key="1">
    <citation type="journal article" date="2011" name="Science">
        <title>The ecoresponsive genome of Daphnia pulex.</title>
        <authorList>
            <person name="Colbourne J.K."/>
            <person name="Pfrender M.E."/>
            <person name="Gilbert D."/>
            <person name="Thomas W.K."/>
            <person name="Tucker A."/>
            <person name="Oakley T.H."/>
            <person name="Tokishita S."/>
            <person name="Aerts A."/>
            <person name="Arnold G.J."/>
            <person name="Basu M.K."/>
            <person name="Bauer D.J."/>
            <person name="Caceres C.E."/>
            <person name="Carmel L."/>
            <person name="Casola C."/>
            <person name="Choi J.H."/>
            <person name="Detter J.C."/>
            <person name="Dong Q."/>
            <person name="Dusheyko S."/>
            <person name="Eads B.D."/>
            <person name="Frohlich T."/>
            <person name="Geiler-Samerotte K.A."/>
            <person name="Gerlach D."/>
            <person name="Hatcher P."/>
            <person name="Jogdeo S."/>
            <person name="Krijgsveld J."/>
            <person name="Kriventseva E.V."/>
            <person name="Kultz D."/>
            <person name="Laforsch C."/>
            <person name="Lindquist E."/>
            <person name="Lopez J."/>
            <person name="Manak J.R."/>
            <person name="Muller J."/>
            <person name="Pangilinan J."/>
            <person name="Patwardhan R.P."/>
            <person name="Pitluck S."/>
            <person name="Pritham E.J."/>
            <person name="Rechtsteiner A."/>
            <person name="Rho M."/>
            <person name="Rogozin I.B."/>
            <person name="Sakarya O."/>
            <person name="Salamov A."/>
            <person name="Schaack S."/>
            <person name="Shapiro H."/>
            <person name="Shiga Y."/>
            <person name="Skalitzky C."/>
            <person name="Smith Z."/>
            <person name="Souvorov A."/>
            <person name="Sung W."/>
            <person name="Tang Z."/>
            <person name="Tsuchiya D."/>
            <person name="Tu H."/>
            <person name="Vos H."/>
            <person name="Wang M."/>
            <person name="Wolf Y.I."/>
            <person name="Yamagata H."/>
            <person name="Yamada T."/>
            <person name="Ye Y."/>
            <person name="Shaw J.R."/>
            <person name="Andrews J."/>
            <person name="Crease T.J."/>
            <person name="Tang H."/>
            <person name="Lucas S.M."/>
            <person name="Robertson H.M."/>
            <person name="Bork P."/>
            <person name="Koonin E.V."/>
            <person name="Zdobnov E.M."/>
            <person name="Grigoriev I.V."/>
            <person name="Lynch M."/>
            <person name="Boore J.L."/>
        </authorList>
    </citation>
    <scope>NUCLEOTIDE SEQUENCE [LARGE SCALE GENOMIC DNA]</scope>
</reference>
<name>E9GDY3_DAPPU</name>
<evidence type="ECO:0000313" key="1">
    <source>
        <dbReference type="EMBL" id="EFX82166.1"/>
    </source>
</evidence>
<dbReference type="PhylomeDB" id="E9GDY3"/>
<proteinExistence type="predicted"/>
<organism evidence="1 2">
    <name type="scientific">Daphnia pulex</name>
    <name type="common">Water flea</name>
    <dbReference type="NCBI Taxonomy" id="6669"/>
    <lineage>
        <taxon>Eukaryota</taxon>
        <taxon>Metazoa</taxon>
        <taxon>Ecdysozoa</taxon>
        <taxon>Arthropoda</taxon>
        <taxon>Crustacea</taxon>
        <taxon>Branchiopoda</taxon>
        <taxon>Diplostraca</taxon>
        <taxon>Cladocera</taxon>
        <taxon>Anomopoda</taxon>
        <taxon>Daphniidae</taxon>
        <taxon>Daphnia</taxon>
    </lineage>
</organism>
<dbReference type="EMBL" id="GL732540">
    <property type="protein sequence ID" value="EFX82166.1"/>
    <property type="molecule type" value="Genomic_DNA"/>
</dbReference>
<dbReference type="PANTHER" id="PTHR23263">
    <property type="entry name" value="SMALL PROLINE-RICH PROTEIN"/>
    <property type="match status" value="1"/>
</dbReference>
<dbReference type="PANTHER" id="PTHR23263:SF124">
    <property type="entry name" value="SMALL PROLINE-RICH PROTEIN 3"/>
    <property type="match status" value="1"/>
</dbReference>
<dbReference type="KEGG" id="dpx:DAPPUDRAFT_241312"/>
<dbReference type="Proteomes" id="UP000000305">
    <property type="component" value="Unassembled WGS sequence"/>
</dbReference>